<keyword evidence="4" id="KW-1185">Reference proteome</keyword>
<dbReference type="Gene3D" id="3.30.505.10">
    <property type="entry name" value="SH2 domain"/>
    <property type="match status" value="1"/>
</dbReference>
<dbReference type="OrthoDB" id="10063348at2759"/>
<evidence type="ECO:0000313" key="3">
    <source>
        <dbReference type="EMBL" id="KAE9540773.1"/>
    </source>
</evidence>
<dbReference type="PANTHER" id="PTHR10155:SF16">
    <property type="entry name" value="SUPPRESSOR OF CYTOKINE SIGNALING 2"/>
    <property type="match status" value="1"/>
</dbReference>
<evidence type="ECO:0000259" key="2">
    <source>
        <dbReference type="PROSITE" id="PS50225"/>
    </source>
</evidence>
<gene>
    <name evidence="3" type="ORF">AGLY_004018</name>
</gene>
<dbReference type="PANTHER" id="PTHR10155">
    <property type="entry name" value="PHOSPHATIDYLINOSITOL 3-KINASE REGULATORY SUBUNIT"/>
    <property type="match status" value="1"/>
</dbReference>
<dbReference type="SUPFAM" id="SSF55550">
    <property type="entry name" value="SH2 domain"/>
    <property type="match status" value="1"/>
</dbReference>
<protein>
    <recommendedName>
        <fullName evidence="2">SOCS box domain-containing protein</fullName>
    </recommendedName>
</protein>
<dbReference type="GO" id="GO:0046935">
    <property type="term" value="F:1-phosphatidylinositol-3-kinase regulator activity"/>
    <property type="evidence" value="ECO:0007669"/>
    <property type="project" value="TreeGrafter"/>
</dbReference>
<keyword evidence="1" id="KW-0727">SH2 domain</keyword>
<comment type="caution">
    <text evidence="3">The sequence shown here is derived from an EMBL/GenBank/DDBJ whole genome shotgun (WGS) entry which is preliminary data.</text>
</comment>
<dbReference type="GO" id="GO:0035556">
    <property type="term" value="P:intracellular signal transduction"/>
    <property type="evidence" value="ECO:0007669"/>
    <property type="project" value="InterPro"/>
</dbReference>
<accession>A0A6G0TZ71</accession>
<dbReference type="PROSITE" id="PS50225">
    <property type="entry name" value="SOCS"/>
    <property type="match status" value="1"/>
</dbReference>
<dbReference type="InterPro" id="IPR036036">
    <property type="entry name" value="SOCS_box-like_dom_sf"/>
</dbReference>
<reference evidence="3 4" key="1">
    <citation type="submission" date="2019-08" db="EMBL/GenBank/DDBJ databases">
        <title>The genome of the soybean aphid Biotype 1, its phylome, world population structure and adaptation to the North American continent.</title>
        <authorList>
            <person name="Giordano R."/>
            <person name="Donthu R.K."/>
            <person name="Hernandez A.G."/>
            <person name="Wright C.L."/>
            <person name="Zimin A.V."/>
        </authorList>
    </citation>
    <scope>NUCLEOTIDE SEQUENCE [LARGE SCALE GENOMIC DNA]</scope>
    <source>
        <tissue evidence="3">Whole aphids</tissue>
    </source>
</reference>
<proteinExistence type="predicted"/>
<dbReference type="InterPro" id="IPR001496">
    <property type="entry name" value="SOCS_box"/>
</dbReference>
<dbReference type="AlphaFoldDB" id="A0A6G0TZ71"/>
<organism evidence="3 4">
    <name type="scientific">Aphis glycines</name>
    <name type="common">Soybean aphid</name>
    <dbReference type="NCBI Taxonomy" id="307491"/>
    <lineage>
        <taxon>Eukaryota</taxon>
        <taxon>Metazoa</taxon>
        <taxon>Ecdysozoa</taxon>
        <taxon>Arthropoda</taxon>
        <taxon>Hexapoda</taxon>
        <taxon>Insecta</taxon>
        <taxon>Pterygota</taxon>
        <taxon>Neoptera</taxon>
        <taxon>Paraneoptera</taxon>
        <taxon>Hemiptera</taxon>
        <taxon>Sternorrhyncha</taxon>
        <taxon>Aphidomorpha</taxon>
        <taxon>Aphidoidea</taxon>
        <taxon>Aphididae</taxon>
        <taxon>Aphidini</taxon>
        <taxon>Aphis</taxon>
        <taxon>Aphis</taxon>
    </lineage>
</organism>
<dbReference type="GO" id="GO:0046854">
    <property type="term" value="P:phosphatidylinositol phosphate biosynthetic process"/>
    <property type="evidence" value="ECO:0007669"/>
    <property type="project" value="TreeGrafter"/>
</dbReference>
<dbReference type="Proteomes" id="UP000475862">
    <property type="component" value="Unassembled WGS sequence"/>
</dbReference>
<dbReference type="SUPFAM" id="SSF158235">
    <property type="entry name" value="SOCS box-like"/>
    <property type="match status" value="1"/>
</dbReference>
<sequence>MNFVFSGGAGTTTTSVHESLTSDDAVPVYGPWVEDVKHSVLGNRPVGQREQWRRRRTAVASPAAVQLQDADKSMRLQACWIRLWDRWACEQRNVVLYQMHINHVLSRERSKLALAGGRVVSCRRVKQTGPSSRCSSGAAVTAPAAVATASPQTAVRRAAAIAPSLSPVAADDAAADARDLRVLSTAVDRLRASGWYYEGAEAQARAANALACMPAGRFCVRDSRHSEHLFTMDVQTGHSGLVSVRFTYADGVFGLDSMPRRAGALRVPKFRCPIELIDYYVRLSRIEATGRMHVYPVWIDRQCGQFFTWMNLRRPMVKSSATGFPSLKHMARLVINRHKRLITITPTSLPNELIEYLLQYPYSL</sequence>
<name>A0A6G0TZ71_APHGL</name>
<dbReference type="InterPro" id="IPR036860">
    <property type="entry name" value="SH2_dom_sf"/>
</dbReference>
<evidence type="ECO:0000313" key="4">
    <source>
        <dbReference type="Proteomes" id="UP000475862"/>
    </source>
</evidence>
<feature type="domain" description="SOCS box" evidence="2">
    <location>
        <begin position="311"/>
        <end position="363"/>
    </location>
</feature>
<dbReference type="EMBL" id="VYZN01000013">
    <property type="protein sequence ID" value="KAE9540773.1"/>
    <property type="molecule type" value="Genomic_DNA"/>
</dbReference>
<dbReference type="GO" id="GO:0005942">
    <property type="term" value="C:phosphatidylinositol 3-kinase complex"/>
    <property type="evidence" value="ECO:0007669"/>
    <property type="project" value="TreeGrafter"/>
</dbReference>
<evidence type="ECO:0000256" key="1">
    <source>
        <dbReference type="ARBA" id="ARBA00022999"/>
    </source>
</evidence>